<dbReference type="GO" id="GO:0046873">
    <property type="term" value="F:metal ion transmembrane transporter activity"/>
    <property type="evidence" value="ECO:0007669"/>
    <property type="project" value="InterPro"/>
</dbReference>
<dbReference type="GO" id="GO:0016020">
    <property type="term" value="C:membrane"/>
    <property type="evidence" value="ECO:0007669"/>
    <property type="project" value="UniProtKB-SubCell"/>
</dbReference>
<evidence type="ECO:0000256" key="4">
    <source>
        <dbReference type="ARBA" id="ARBA00022989"/>
    </source>
</evidence>
<feature type="transmembrane region" description="Helical" evidence="7">
    <location>
        <begin position="655"/>
        <end position="674"/>
    </location>
</feature>
<dbReference type="Proteomes" id="UP000051952">
    <property type="component" value="Unassembled WGS sequence"/>
</dbReference>
<keyword evidence="5 7" id="KW-0472">Membrane</keyword>
<protein>
    <submittedName>
        <fullName evidence="8">Bacterial-type metal ion transporter, putative</fullName>
    </submittedName>
</protein>
<dbReference type="SUPFAM" id="SSF144083">
    <property type="entry name" value="Magnesium transport protein CorA, transmembrane region"/>
    <property type="match status" value="1"/>
</dbReference>
<feature type="compositionally biased region" description="Low complexity" evidence="6">
    <location>
        <begin position="240"/>
        <end position="252"/>
    </location>
</feature>
<dbReference type="InterPro" id="IPR002523">
    <property type="entry name" value="MgTranspt_CorA/ZnTranspt_ZntB"/>
</dbReference>
<feature type="region of interest" description="Disordered" evidence="6">
    <location>
        <begin position="215"/>
        <end position="252"/>
    </location>
</feature>
<feature type="compositionally biased region" description="Polar residues" evidence="6">
    <location>
        <begin position="225"/>
        <end position="239"/>
    </location>
</feature>
<keyword evidence="3 7" id="KW-0812">Transmembrane</keyword>
<dbReference type="Gene3D" id="1.20.58.340">
    <property type="entry name" value="Magnesium transport protein CorA, transmembrane region"/>
    <property type="match status" value="2"/>
</dbReference>
<accession>A0A0S4J7H4</accession>
<evidence type="ECO:0000313" key="8">
    <source>
        <dbReference type="EMBL" id="CUG87350.1"/>
    </source>
</evidence>
<reference evidence="9" key="1">
    <citation type="submission" date="2015-09" db="EMBL/GenBank/DDBJ databases">
        <authorList>
            <consortium name="Pathogen Informatics"/>
        </authorList>
    </citation>
    <scope>NUCLEOTIDE SEQUENCE [LARGE SCALE GENOMIC DNA]</scope>
    <source>
        <strain evidence="9">Lake Konstanz</strain>
    </source>
</reference>
<dbReference type="EMBL" id="CYKH01001500">
    <property type="protein sequence ID" value="CUG87350.1"/>
    <property type="molecule type" value="Genomic_DNA"/>
</dbReference>
<gene>
    <name evidence="8" type="ORF">BSAL_09695</name>
</gene>
<evidence type="ECO:0000256" key="6">
    <source>
        <dbReference type="SAM" id="MobiDB-lite"/>
    </source>
</evidence>
<evidence type="ECO:0000256" key="1">
    <source>
        <dbReference type="ARBA" id="ARBA00004141"/>
    </source>
</evidence>
<proteinExistence type="inferred from homology"/>
<dbReference type="InterPro" id="IPR045861">
    <property type="entry name" value="CorA_cytoplasmic_dom"/>
</dbReference>
<feature type="region of interest" description="Disordered" evidence="6">
    <location>
        <begin position="417"/>
        <end position="464"/>
    </location>
</feature>
<dbReference type="PANTHER" id="PTHR21535:SF51">
    <property type="entry name" value="MANGANESE RESISTANCE PROTEIN MNR2"/>
    <property type="match status" value="1"/>
</dbReference>
<feature type="region of interest" description="Disordered" evidence="6">
    <location>
        <begin position="1"/>
        <end position="39"/>
    </location>
</feature>
<evidence type="ECO:0000313" key="9">
    <source>
        <dbReference type="Proteomes" id="UP000051952"/>
    </source>
</evidence>
<dbReference type="VEuPathDB" id="TriTrypDB:BSAL_09695"/>
<evidence type="ECO:0000256" key="7">
    <source>
        <dbReference type="SAM" id="Phobius"/>
    </source>
</evidence>
<dbReference type="PANTHER" id="PTHR21535">
    <property type="entry name" value="MAGNESIUM AND COBALT TRANSPORT PROTEIN/MITOCHONDRIAL IMPORT INNER MEMBRANE TRANSLOCASE SUBUNIT TIM8"/>
    <property type="match status" value="1"/>
</dbReference>
<name>A0A0S4J7H4_BODSA</name>
<evidence type="ECO:0000256" key="3">
    <source>
        <dbReference type="ARBA" id="ARBA00022692"/>
    </source>
</evidence>
<dbReference type="AlphaFoldDB" id="A0A0S4J7H4"/>
<comment type="subcellular location">
    <subcellularLocation>
        <location evidence="1">Membrane</location>
        <topology evidence="1">Multi-pass membrane protein</topology>
    </subcellularLocation>
</comment>
<keyword evidence="9" id="KW-1185">Reference proteome</keyword>
<dbReference type="OrthoDB" id="29879at2759"/>
<organism evidence="8 9">
    <name type="scientific">Bodo saltans</name>
    <name type="common">Flagellated protozoan</name>
    <dbReference type="NCBI Taxonomy" id="75058"/>
    <lineage>
        <taxon>Eukaryota</taxon>
        <taxon>Discoba</taxon>
        <taxon>Euglenozoa</taxon>
        <taxon>Kinetoplastea</taxon>
        <taxon>Metakinetoplastina</taxon>
        <taxon>Eubodonida</taxon>
        <taxon>Bodonidae</taxon>
        <taxon>Bodo</taxon>
    </lineage>
</organism>
<evidence type="ECO:0000256" key="5">
    <source>
        <dbReference type="ARBA" id="ARBA00023136"/>
    </source>
</evidence>
<dbReference type="InterPro" id="IPR045863">
    <property type="entry name" value="CorA_TM1_TM2"/>
</dbReference>
<evidence type="ECO:0000256" key="2">
    <source>
        <dbReference type="ARBA" id="ARBA00009765"/>
    </source>
</evidence>
<comment type="similarity">
    <text evidence="2">Belongs to the CorA metal ion transporter (MIT) (TC 1.A.35) family.</text>
</comment>
<dbReference type="Gene3D" id="3.30.460.20">
    <property type="entry name" value="CorA soluble domain-like"/>
    <property type="match status" value="1"/>
</dbReference>
<keyword evidence="4 7" id="KW-1133">Transmembrane helix</keyword>
<feature type="transmembrane region" description="Helical" evidence="7">
    <location>
        <begin position="617"/>
        <end position="635"/>
    </location>
</feature>
<dbReference type="SUPFAM" id="SSF143865">
    <property type="entry name" value="CorA soluble domain-like"/>
    <property type="match status" value="1"/>
</dbReference>
<dbReference type="Pfam" id="PF01544">
    <property type="entry name" value="CorA"/>
    <property type="match status" value="1"/>
</dbReference>
<feature type="compositionally biased region" description="Basic and acidic residues" evidence="6">
    <location>
        <begin position="448"/>
        <end position="457"/>
    </location>
</feature>
<sequence>MSSDDESPSHPLVRGPSVFITRDFSGQPASPTNNGTRRHRFRPEILQSSYGAMNFEFHDELDRIEFDVEDGVPMTPRANNAANFPFPSVHQDELSQPLLNGSQVYNSSVNASAVLAATTNKREPIAATETQPLLPPVTPPVVTPVLPLPSAMPKSIQRGLGMRDIVSDTSHLWLMHQVLGNPVRVRMFPKGAAELIQYTQAADIKVPLYGVKEDEHRRHKRSTLKKSFNSDSSRASKPASTGSCTSTSTISSESSERITETCWVDLQTTDTHEIELLLGMFHLSPSTIECVVEQHTVDHIEHFPTHGYVFVNISCQGIAANNHSIIGCAKVAIPTTTPPQQRSRSGSVASSAGSNSAQNYLNQHFAGVLEQTPQVVVSCIVFPDWILTIHKEPFQELGDLVKQIHLDFTLKKKPGKLRRHGSSALAMDHNNPSSTTASMPPIGSGESAHVHAPEKRPSGGGGSPVMRRIMRPAWILCTLVDFVVSNFLPDPTPLLSAVDDVESRVMLSANVSNQRQQRDLGQRIAWLRRGITTHRRVVNSKEQLLAQLLLPAMRTNFIAKRSVNADVYVYCQKQIAKVAERIDAARDMLQSASSNYAAAGQLRITRSSQALEHRMHFMSNITAVLLPPALIASTFGMNVTVPFMSSEGYTDVRAFWVLMGLIVLWLSMFVKHLFNVFLDVRATSASAHESWDADVLFATTKNSSFTQHGEKSRPSRHMQPKVKEFSAWCCAVE</sequence>